<dbReference type="SUPFAM" id="SSF81296">
    <property type="entry name" value="E set domains"/>
    <property type="match status" value="2"/>
</dbReference>
<gene>
    <name evidence="3" type="ORF">KCTCHS21_00110</name>
</gene>
<feature type="chain" id="PRO_5039477267" description="Chitinase A N-terminal domain-containing protein" evidence="1">
    <location>
        <begin position="28"/>
        <end position="684"/>
    </location>
</feature>
<keyword evidence="4" id="KW-1185">Reference proteome</keyword>
<dbReference type="RefSeq" id="WP_130604562.1">
    <property type="nucleotide sequence ID" value="NZ_AP019400.1"/>
</dbReference>
<protein>
    <recommendedName>
        <fullName evidence="2">Chitinase A N-terminal domain-containing protein</fullName>
    </recommendedName>
</protein>
<dbReference type="InterPro" id="IPR014756">
    <property type="entry name" value="Ig_E-set"/>
</dbReference>
<feature type="signal peptide" evidence="1">
    <location>
        <begin position="1"/>
        <end position="27"/>
    </location>
</feature>
<organism evidence="3 4">
    <name type="scientific">Cohnella abietis</name>
    <dbReference type="NCBI Taxonomy" id="2507935"/>
    <lineage>
        <taxon>Bacteria</taxon>
        <taxon>Bacillati</taxon>
        <taxon>Bacillota</taxon>
        <taxon>Bacilli</taxon>
        <taxon>Bacillales</taxon>
        <taxon>Paenibacillaceae</taxon>
        <taxon>Cohnella</taxon>
    </lineage>
</organism>
<dbReference type="NCBIfam" id="NF047446">
    <property type="entry name" value="barrel_OmpL47"/>
    <property type="match status" value="1"/>
</dbReference>
<name>A0A3T1CXN8_9BACL</name>
<dbReference type="Proteomes" id="UP000289856">
    <property type="component" value="Chromosome"/>
</dbReference>
<sequence length="684" mass="76207">MLKKNSKLVILLLALALVVSGLFQVKAADAAEPTNKKVYEVTWATEDLSTPMSWVQSPYFNNPLYKETRFENYNNNAPIPPGGTRETGFYMVYREDGLYMFFQSAEPDTDPVTGRLKENWLELYLTEGEGNAPYHQMIVPTSGNGIEYYEWQTEHRDNRPLEGNVHVDTKQIPGGWGTVIVIPWETVYDKLPLNGENWKFNVIRWSPVDGQTWQGQVHQTGRFNLLHFQKPTTEQRMAIQKNVLTKAWNKLQSTSDSLTEYWSENAATSELPFYNHIVWPLIEAESTYSSSISQLAALNASQTELLFDNAKRWMELRYEVDDQRQQYLKNILMDHTAPVTTANVSSEQPITVTLTASDDLSGVAETVYSLDNGTTWQPYTSPLVFDQEGQHVVSYRSIDLADNVETTKTVTVTVTVENEPPTATVDYSITTPTTGSVTATITPNKPVTITNNGGSNSFTFHVNGSYTFEFVDGAGKQGSTTAVVTNIISNSNGLPGTPVLSNDNGWDTGLLDGNYNVKMNMWSGNNGKVYKLYENDVLIETGVLTENSPNAQSVVTAITGKLNGTYKYYIELINAYGTTKSNIMTVNVTDATPAKPVLSHDNWSQGGNYKINMNMWWGTNGVTYHLYENGVLIDTQTFSDQSPRAQSAITTISNKAIGTYEYRAELVNYAGSTSSELITVNVTK</sequence>
<evidence type="ECO:0000313" key="3">
    <source>
        <dbReference type="EMBL" id="BBI30612.1"/>
    </source>
</evidence>
<evidence type="ECO:0000259" key="2">
    <source>
        <dbReference type="Pfam" id="PF08329"/>
    </source>
</evidence>
<proteinExistence type="predicted"/>
<dbReference type="Pfam" id="PF08329">
    <property type="entry name" value="ChitinaseA_N"/>
    <property type="match status" value="1"/>
</dbReference>
<dbReference type="Gene3D" id="2.60.40.1190">
    <property type="match status" value="1"/>
</dbReference>
<dbReference type="KEGG" id="cohn:KCTCHS21_00110"/>
<dbReference type="EMBL" id="AP019400">
    <property type="protein sequence ID" value="BBI30612.1"/>
    <property type="molecule type" value="Genomic_DNA"/>
</dbReference>
<dbReference type="CDD" id="cd00241">
    <property type="entry name" value="DOMON_like"/>
    <property type="match status" value="1"/>
</dbReference>
<dbReference type="SUPFAM" id="SSF49344">
    <property type="entry name" value="CBD9-like"/>
    <property type="match status" value="1"/>
</dbReference>
<dbReference type="Gene3D" id="2.60.40.10">
    <property type="entry name" value="Immunoglobulins"/>
    <property type="match status" value="2"/>
</dbReference>
<keyword evidence="1" id="KW-0732">Signal</keyword>
<evidence type="ECO:0000256" key="1">
    <source>
        <dbReference type="SAM" id="SignalP"/>
    </source>
</evidence>
<accession>A0A3T1CXN8</accession>
<dbReference type="GO" id="GO:0004568">
    <property type="term" value="F:chitinase activity"/>
    <property type="evidence" value="ECO:0007669"/>
    <property type="project" value="InterPro"/>
</dbReference>
<feature type="domain" description="Chitinase A N-terminal" evidence="2">
    <location>
        <begin position="516"/>
        <end position="591"/>
    </location>
</feature>
<dbReference type="InterPro" id="IPR013783">
    <property type="entry name" value="Ig-like_fold"/>
</dbReference>
<dbReference type="GO" id="GO:0006032">
    <property type="term" value="P:chitin catabolic process"/>
    <property type="evidence" value="ECO:0007669"/>
    <property type="project" value="InterPro"/>
</dbReference>
<dbReference type="InterPro" id="IPR013540">
    <property type="entry name" value="ChitinaseA_N"/>
</dbReference>
<dbReference type="Gene3D" id="3.30.1920.20">
    <property type="match status" value="1"/>
</dbReference>
<dbReference type="AlphaFoldDB" id="A0A3T1CXN8"/>
<reference evidence="3 4" key="1">
    <citation type="submission" date="2019-01" db="EMBL/GenBank/DDBJ databases">
        <title>Complete genome sequence of Cohnella hallensis HS21 isolated from Korean fir (Abies koreana) rhizospheric soil.</title>
        <authorList>
            <person name="Jiang L."/>
            <person name="Kang S.W."/>
            <person name="Kim S."/>
            <person name="Jung J."/>
            <person name="Kim C.Y."/>
            <person name="Kim D.H."/>
            <person name="Kim S.W."/>
            <person name="Lee J."/>
        </authorList>
    </citation>
    <scope>NUCLEOTIDE SEQUENCE [LARGE SCALE GENOMIC DNA]</scope>
    <source>
        <strain evidence="3 4">HS21</strain>
    </source>
</reference>
<dbReference type="OrthoDB" id="9802318at2"/>
<dbReference type="InterPro" id="IPR058094">
    <property type="entry name" value="Ig-like_OmpL47-like"/>
</dbReference>
<evidence type="ECO:0000313" key="4">
    <source>
        <dbReference type="Proteomes" id="UP000289856"/>
    </source>
</evidence>